<name>A6JL06_RAT</name>
<organism evidence="1 2">
    <name type="scientific">Rattus norvegicus</name>
    <name type="common">Rat</name>
    <dbReference type="NCBI Taxonomy" id="10116"/>
    <lineage>
        <taxon>Eukaryota</taxon>
        <taxon>Metazoa</taxon>
        <taxon>Chordata</taxon>
        <taxon>Craniata</taxon>
        <taxon>Vertebrata</taxon>
        <taxon>Euteleostomi</taxon>
        <taxon>Mammalia</taxon>
        <taxon>Eutheria</taxon>
        <taxon>Euarchontoglires</taxon>
        <taxon>Glires</taxon>
        <taxon>Rodentia</taxon>
        <taxon>Myomorpha</taxon>
        <taxon>Muroidea</taxon>
        <taxon>Muridae</taxon>
        <taxon>Murinae</taxon>
        <taxon>Rattus</taxon>
    </lineage>
</organism>
<proteinExistence type="predicted"/>
<gene>
    <name evidence="1" type="ORF">rCG_60870</name>
</gene>
<dbReference type="EMBL" id="CH473988">
    <property type="protein sequence ID" value="EDL97372.1"/>
    <property type="molecule type" value="Genomic_DNA"/>
</dbReference>
<reference evidence="2" key="1">
    <citation type="submission" date="2005-09" db="EMBL/GenBank/DDBJ databases">
        <authorList>
            <person name="Mural R.J."/>
            <person name="Li P.W."/>
            <person name="Adams M.D."/>
            <person name="Amanatides P.G."/>
            <person name="Baden-Tillson H."/>
            <person name="Barnstead M."/>
            <person name="Chin S.H."/>
            <person name="Dew I."/>
            <person name="Evans C.A."/>
            <person name="Ferriera S."/>
            <person name="Flanigan M."/>
            <person name="Fosler C."/>
            <person name="Glodek A."/>
            <person name="Gu Z."/>
            <person name="Holt R.A."/>
            <person name="Jennings D."/>
            <person name="Kraft C.L."/>
            <person name="Lu F."/>
            <person name="Nguyen T."/>
            <person name="Nusskern D.R."/>
            <person name="Pfannkoch C.M."/>
            <person name="Sitter C."/>
            <person name="Sutton G.G."/>
            <person name="Venter J.C."/>
            <person name="Wang Z."/>
            <person name="Woodage T."/>
            <person name="Zheng X.H."/>
            <person name="Zhong F."/>
        </authorList>
    </citation>
    <scope>NUCLEOTIDE SEQUENCE [LARGE SCALE GENOMIC DNA]</scope>
    <source>
        <strain>BN</strain>
        <strain evidence="2">Sprague-Dawley</strain>
    </source>
</reference>
<evidence type="ECO:0000313" key="2">
    <source>
        <dbReference type="Proteomes" id="UP000234681"/>
    </source>
</evidence>
<dbReference type="AlphaFoldDB" id="A6JL06"/>
<evidence type="ECO:0000313" key="1">
    <source>
        <dbReference type="EMBL" id="EDL97372.1"/>
    </source>
</evidence>
<sequence>MLGASKLKIPNRAARYHTVEYKSDSAGHGTAGERLKRWLSIRALTALPEVLSSNPSNHIVSL</sequence>
<accession>A6JL06</accession>
<protein>
    <submittedName>
        <fullName evidence="1">RCG60870</fullName>
    </submittedName>
</protein>
<dbReference type="Proteomes" id="UP000234681">
    <property type="component" value="Chromosome 20"/>
</dbReference>